<organism evidence="2 3">
    <name type="scientific">Fructilactobacillus hinvesii</name>
    <dbReference type="NCBI Taxonomy" id="2940300"/>
    <lineage>
        <taxon>Bacteria</taxon>
        <taxon>Bacillati</taxon>
        <taxon>Bacillota</taxon>
        <taxon>Bacilli</taxon>
        <taxon>Lactobacillales</taxon>
        <taxon>Lactobacillaceae</taxon>
        <taxon>Fructilactobacillus</taxon>
    </lineage>
</organism>
<keyword evidence="3" id="KW-1185">Reference proteome</keyword>
<dbReference type="InterPro" id="IPR029491">
    <property type="entry name" value="Helicase_HTH"/>
</dbReference>
<feature type="domain" description="Helicase Helix-turn-helix" evidence="1">
    <location>
        <begin position="248"/>
        <end position="332"/>
    </location>
</feature>
<name>A0ABY5BSI9_9LACO</name>
<accession>A0ABY5BSI9</accession>
<gene>
    <name evidence="2" type="ORF">M3M39_04610</name>
</gene>
<dbReference type="RefSeq" id="WP_252796704.1">
    <property type="nucleotide sequence ID" value="NZ_CP097118.1"/>
</dbReference>
<proteinExistence type="predicted"/>
<evidence type="ECO:0000313" key="2">
    <source>
        <dbReference type="EMBL" id="USS87407.1"/>
    </source>
</evidence>
<dbReference type="EMBL" id="CP097118">
    <property type="protein sequence ID" value="USS87407.1"/>
    <property type="molecule type" value="Genomic_DNA"/>
</dbReference>
<dbReference type="Pfam" id="PF14493">
    <property type="entry name" value="HTH_40"/>
    <property type="match status" value="1"/>
</dbReference>
<sequence>MSSLDQELSLLLVDQREWRRPRSLENLVKGKRTVATLYWGLRYQLLGLLGIARYLEVSKLDFVGLEQQRLLQTNAGKVRLTPLGAQQQAKLKAQLQMGWKVRFQTTDLMRLKHRFLLLIQVASEYHHHQNQYFVLKTSLREQQWIKRYFGQLRSGKKLEQFPDNVSAFLAKLPEVVAQVVGAELVGYHNNGRTRDQIAQELCQSSLAIAFLELTALAALVDWGSAHPDSLLTPLKNGLERGLISKNAVQTLRLYQANHSLKQVARKQRIRLSTVQEHLLEVAIYLPIAQFPYLDFVSAEMKQDLMERLGTDLDDWQFEAERDSELSFFQFRLIQIWITKGQREDQKHGSAD</sequence>
<evidence type="ECO:0000259" key="1">
    <source>
        <dbReference type="Pfam" id="PF14493"/>
    </source>
</evidence>
<dbReference type="Proteomes" id="UP001057025">
    <property type="component" value="Chromosome"/>
</dbReference>
<reference evidence="2" key="1">
    <citation type="submission" date="2022-05" db="EMBL/GenBank/DDBJ databases">
        <authorList>
            <person name="Oliphant S.A."/>
            <person name="Watson-Haigh N.S."/>
            <person name="Sumby K.M."/>
            <person name="Gardner J.M."/>
            <person name="Jiranek V."/>
        </authorList>
    </citation>
    <scope>NUCLEOTIDE SEQUENCE</scope>
    <source>
        <strain evidence="2">KI11_C11</strain>
    </source>
</reference>
<protein>
    <submittedName>
        <fullName evidence="2">Helix-turn-helix domain-containing protein</fullName>
    </submittedName>
</protein>
<evidence type="ECO:0000313" key="3">
    <source>
        <dbReference type="Proteomes" id="UP001057025"/>
    </source>
</evidence>